<dbReference type="InterPro" id="IPR029058">
    <property type="entry name" value="AB_hydrolase_fold"/>
</dbReference>
<protein>
    <submittedName>
        <fullName evidence="2">4,5:9,10-diseco-3-hydroxy-5,9, 17-trioxoandrosta-1(10),2-diene-4-oate hydrolase</fullName>
        <ecNumber evidence="2">3.7.1.17</ecNumber>
    </submittedName>
</protein>
<evidence type="ECO:0000313" key="2">
    <source>
        <dbReference type="EMBL" id="AMY23982.1"/>
    </source>
</evidence>
<dbReference type="GO" id="GO:0102296">
    <property type="term" value="F:4,5-9,10-diseco-3-hydroxy-5,9,17-trioxoandrosta-1(10),2-diene-4-oate hydrolase activity"/>
    <property type="evidence" value="ECO:0007669"/>
    <property type="project" value="UniProtKB-EC"/>
</dbReference>
<reference evidence="2 3" key="1">
    <citation type="journal article" date="2016" name="Genome Announc.">
        <title>Complete Genome and Plasmid Sequences for Rhodococcus fascians D188 and Draft Sequences for Rhodococcus Isolates PBTS 1 and PBTS 2.</title>
        <authorList>
            <person name="Stamler R.A."/>
            <person name="Vereecke D."/>
            <person name="Zhang Y."/>
            <person name="Schilkey F."/>
            <person name="Devitt N."/>
            <person name="Randall J.J."/>
        </authorList>
    </citation>
    <scope>NUCLEOTIDE SEQUENCE [LARGE SCALE GENOMIC DNA]</scope>
    <source>
        <strain evidence="2 3">PBTS2</strain>
    </source>
</reference>
<proteinExistence type="predicted"/>
<keyword evidence="2" id="KW-0378">Hydrolase</keyword>
<dbReference type="PATRIC" id="fig|1653479.3.peg.2717"/>
<dbReference type="Proteomes" id="UP000076038">
    <property type="component" value="Chromosome"/>
</dbReference>
<dbReference type="AlphaFoldDB" id="A0A143QNB8"/>
<evidence type="ECO:0000313" key="3">
    <source>
        <dbReference type="Proteomes" id="UP000076038"/>
    </source>
</evidence>
<dbReference type="RefSeq" id="WP_063216617.1">
    <property type="nucleotide sequence ID" value="NZ_CP015220.1"/>
</dbReference>
<reference evidence="3" key="2">
    <citation type="submission" date="2016-04" db="EMBL/GenBank/DDBJ databases">
        <title>Complete Genome and Plasmid Sequences for Rhodococcus fascians D188 and Draft Sequences for Rhodococcus spp. Isolates PBTS 1 and PBTS 2.</title>
        <authorList>
            <person name="Stamer R."/>
            <person name="Vereecke D."/>
            <person name="Zhang Y."/>
            <person name="Schilkey F."/>
            <person name="Devitt N."/>
            <person name="Randall J."/>
        </authorList>
    </citation>
    <scope>NUCLEOTIDE SEQUENCE [LARGE SCALE GENOMIC DNA]</scope>
    <source>
        <strain evidence="3">PBTS2</strain>
    </source>
</reference>
<dbReference type="InterPro" id="IPR050228">
    <property type="entry name" value="Carboxylesterase_BioH"/>
</dbReference>
<keyword evidence="3" id="KW-1185">Reference proteome</keyword>
<dbReference type="PANTHER" id="PTHR43194:SF2">
    <property type="entry name" value="PEROXISOMAL MEMBRANE PROTEIN LPX1"/>
    <property type="match status" value="1"/>
</dbReference>
<organism evidence="2 3">
    <name type="scientific">Rhodococcoides fascians</name>
    <name type="common">Rhodococcus fascians</name>
    <dbReference type="NCBI Taxonomy" id="1828"/>
    <lineage>
        <taxon>Bacteria</taxon>
        <taxon>Bacillati</taxon>
        <taxon>Actinomycetota</taxon>
        <taxon>Actinomycetes</taxon>
        <taxon>Mycobacteriales</taxon>
        <taxon>Nocardiaceae</taxon>
        <taxon>Rhodococcoides</taxon>
    </lineage>
</organism>
<dbReference type="SUPFAM" id="SSF53474">
    <property type="entry name" value="alpha/beta-Hydrolases"/>
    <property type="match status" value="1"/>
</dbReference>
<dbReference type="EMBL" id="CP015220">
    <property type="protein sequence ID" value="AMY23982.1"/>
    <property type="molecule type" value="Genomic_DNA"/>
</dbReference>
<dbReference type="PANTHER" id="PTHR43194">
    <property type="entry name" value="HYDROLASE ALPHA/BETA FOLD FAMILY"/>
    <property type="match status" value="1"/>
</dbReference>
<dbReference type="InterPro" id="IPR000073">
    <property type="entry name" value="AB_hydrolase_1"/>
</dbReference>
<dbReference type="KEGG" id="rhs:A3Q41_02687"/>
<feature type="domain" description="AB hydrolase-1" evidence="1">
    <location>
        <begin position="38"/>
        <end position="295"/>
    </location>
</feature>
<dbReference type="PRINTS" id="PR00111">
    <property type="entry name" value="ABHYDROLASE"/>
</dbReference>
<gene>
    <name evidence="2" type="primary">hsaD_2</name>
    <name evidence="2" type="ORF">A3Q41_02687</name>
</gene>
<name>A0A143QNB8_RHOFA</name>
<dbReference type="Gene3D" id="3.40.50.1820">
    <property type="entry name" value="alpha/beta hydrolase"/>
    <property type="match status" value="1"/>
</dbReference>
<accession>A0A143QNB8</accession>
<evidence type="ECO:0000259" key="1">
    <source>
        <dbReference type="Pfam" id="PF12697"/>
    </source>
</evidence>
<dbReference type="EC" id="3.7.1.17" evidence="2"/>
<dbReference type="Pfam" id="PF12697">
    <property type="entry name" value="Abhydrolase_6"/>
    <property type="match status" value="1"/>
</dbReference>
<sequence>MSISEQNHLVGRRSTVAAGDGTTLAVREFGRPDAALTVVFVHGHCLRMQSWTELRTHVEDVWGENTRIVLYDHRGHGESGAATPDSCTIDQLGEDLADVIRAVVPVGPFVLIGHSMGGMTALSYARQYPDAVGSRLVGVGLIATSAGGITDDGLGRCLAHPAVSAFQAAVRRAPRLMSGAKRLSRGVCAPIVRTAGCGSHKVSPRVVTLATAMLGDTSIVTMAGFLGAFRGLDEVAGLAALASIPTLVLCGSDDLMTPMRHSETLAAHLPDARLVRIAQAGHMVILERAHEVADAIVELVTAARRAHVGDLALAR</sequence>